<dbReference type="Gene3D" id="1.20.120.1630">
    <property type="match status" value="1"/>
</dbReference>
<reference evidence="6 7" key="1">
    <citation type="submission" date="2023-12" db="EMBL/GenBank/DDBJ databases">
        <title>Description of Novel Strain Fulvimarina sp. 2208YS6-2-32 isolated from Uroteuthis (Photololigo) edulis.</title>
        <authorList>
            <person name="Park J.-S."/>
        </authorList>
    </citation>
    <scope>NUCLEOTIDE SEQUENCE [LARGE SCALE GENOMIC DNA]</scope>
    <source>
        <strain evidence="6 7">2208YS6-2-32</strain>
    </source>
</reference>
<evidence type="ECO:0000256" key="5">
    <source>
        <dbReference type="SAM" id="Phobius"/>
    </source>
</evidence>
<feature type="transmembrane region" description="Helical" evidence="5">
    <location>
        <begin position="53"/>
        <end position="72"/>
    </location>
</feature>
<dbReference type="RefSeq" id="WP_322187273.1">
    <property type="nucleotide sequence ID" value="NZ_JAXLPB010000003.1"/>
</dbReference>
<accession>A0ABU5I349</accession>
<evidence type="ECO:0000256" key="2">
    <source>
        <dbReference type="ARBA" id="ARBA00022692"/>
    </source>
</evidence>
<keyword evidence="7" id="KW-1185">Reference proteome</keyword>
<comment type="subcellular location">
    <subcellularLocation>
        <location evidence="1">Membrane</location>
        <topology evidence="1">Multi-pass membrane protein</topology>
    </subcellularLocation>
</comment>
<protein>
    <submittedName>
        <fullName evidence="6">Isoprenylcysteine carboxylmethyltransferase family protein</fullName>
    </submittedName>
</protein>
<dbReference type="InterPro" id="IPR007269">
    <property type="entry name" value="ICMT_MeTrfase"/>
</dbReference>
<evidence type="ECO:0000256" key="1">
    <source>
        <dbReference type="ARBA" id="ARBA00004141"/>
    </source>
</evidence>
<evidence type="ECO:0000256" key="3">
    <source>
        <dbReference type="ARBA" id="ARBA00022989"/>
    </source>
</evidence>
<dbReference type="Pfam" id="PF04140">
    <property type="entry name" value="ICMT"/>
    <property type="match status" value="1"/>
</dbReference>
<feature type="transmembrane region" description="Helical" evidence="5">
    <location>
        <begin position="78"/>
        <end position="96"/>
    </location>
</feature>
<proteinExistence type="predicted"/>
<evidence type="ECO:0000256" key="4">
    <source>
        <dbReference type="ARBA" id="ARBA00023136"/>
    </source>
</evidence>
<name>A0ABU5I349_9HYPH</name>
<keyword evidence="2 5" id="KW-0812">Transmembrane</keyword>
<gene>
    <name evidence="6" type="ORF">U0C82_11615</name>
</gene>
<sequence>MLDVDNAAGLPVWPAILILGYVTLQRVFELWFARRNTARLKLRGAVEIAPAHYFLIVAMHMAWLALLWVTAPGEPVDLVLLGVFAAIQLLRIWTLASIGRRWTTRIIVLRGETLVRRGPYRFLRHPNYLVVALEIAILPCVFQLYAIAILFTLLNAGAMAIRIPAESRALADYSANHPEG</sequence>
<evidence type="ECO:0000313" key="7">
    <source>
        <dbReference type="Proteomes" id="UP001294412"/>
    </source>
</evidence>
<keyword evidence="4 5" id="KW-0472">Membrane</keyword>
<keyword evidence="3 5" id="KW-1133">Transmembrane helix</keyword>
<feature type="transmembrane region" description="Helical" evidence="5">
    <location>
        <begin position="128"/>
        <end position="154"/>
    </location>
</feature>
<comment type="caution">
    <text evidence="6">The sequence shown here is derived from an EMBL/GenBank/DDBJ whole genome shotgun (WGS) entry which is preliminary data.</text>
</comment>
<feature type="transmembrane region" description="Helical" evidence="5">
    <location>
        <begin position="12"/>
        <end position="32"/>
    </location>
</feature>
<organism evidence="6 7">
    <name type="scientific">Fulvimarina uroteuthidis</name>
    <dbReference type="NCBI Taxonomy" id="3098149"/>
    <lineage>
        <taxon>Bacteria</taxon>
        <taxon>Pseudomonadati</taxon>
        <taxon>Pseudomonadota</taxon>
        <taxon>Alphaproteobacteria</taxon>
        <taxon>Hyphomicrobiales</taxon>
        <taxon>Aurantimonadaceae</taxon>
        <taxon>Fulvimarina</taxon>
    </lineage>
</organism>
<dbReference type="Proteomes" id="UP001294412">
    <property type="component" value="Unassembled WGS sequence"/>
</dbReference>
<dbReference type="EMBL" id="JAXLPB010000003">
    <property type="protein sequence ID" value="MDY8109787.1"/>
    <property type="molecule type" value="Genomic_DNA"/>
</dbReference>
<evidence type="ECO:0000313" key="6">
    <source>
        <dbReference type="EMBL" id="MDY8109787.1"/>
    </source>
</evidence>